<dbReference type="RefSeq" id="WP_060655255.1">
    <property type="nucleotide sequence ID" value="NZ_AZXY01000032.1"/>
</dbReference>
<reference evidence="2" key="1">
    <citation type="submission" date="2015-01" db="EMBL/GenBank/DDBJ databases">
        <title>Draft genome sequence of Rhodococcus pyridinivorans strain KG-16, a hydrocarbon-degrading bacterium.</title>
        <authorList>
            <person name="Aggarwal R.K."/>
            <person name="Dawar C."/>
        </authorList>
    </citation>
    <scope>NUCLEOTIDE SEQUENCE [LARGE SCALE GENOMIC DNA]</scope>
    <source>
        <strain evidence="2">KG-16</strain>
    </source>
</reference>
<dbReference type="EMBL" id="AZXY01000032">
    <property type="protein sequence ID" value="KSZ55983.1"/>
    <property type="molecule type" value="Genomic_DNA"/>
</dbReference>
<accession>A0A0V9UDI5</accession>
<gene>
    <name evidence="1" type="ORF">Z045_25820</name>
</gene>
<proteinExistence type="predicted"/>
<reference evidence="1 2" key="2">
    <citation type="journal article" date="2016" name="Genome Announc.">
        <title>Draft Genome Sequence of a Versatile Hydrocarbon-Degrading Bacterium, Rhodococcus pyridinivorans Strain KG-16, Collected from Oil Fields in India.</title>
        <authorList>
            <person name="Aggarwal R.K."/>
            <person name="Dawar C."/>
            <person name="Phanindranath R."/>
            <person name="Mutnuri L."/>
            <person name="Dayal A.M."/>
        </authorList>
    </citation>
    <scope>NUCLEOTIDE SEQUENCE [LARGE SCALE GENOMIC DNA]</scope>
    <source>
        <strain evidence="1 2">KG-16</strain>
    </source>
</reference>
<dbReference type="AlphaFoldDB" id="A0A0V9UDI5"/>
<sequence>MSTTPEPEAADEAGRLATSRLLRTLGPIEDKRANAGYPIHPHSSLALDHQRMPGLQVGHSVDRALHHSLDCLRGLDQLLKTTGPQHYAPYLLIRGALESAATAVWLLDPDERTTRLQRRVAIEVDNAKEASKAIAAAGRSDDNDPESWARGMSALLDSAGLTLKDCPWKGYGTIVRDIDDAPKTVKSTELAWRACSGMSHGKFWSFQMFAAESNRRDTGNGAIQADFKPSYHGLAIVLEVVVRTVHRADSLYDERRKAIL</sequence>
<name>A0A0V9UDI5_9NOCA</name>
<organism evidence="1 2">
    <name type="scientific">Rhodococcus pyridinivorans KG-16</name>
    <dbReference type="NCBI Taxonomy" id="1441730"/>
    <lineage>
        <taxon>Bacteria</taxon>
        <taxon>Bacillati</taxon>
        <taxon>Actinomycetota</taxon>
        <taxon>Actinomycetes</taxon>
        <taxon>Mycobacteriales</taxon>
        <taxon>Nocardiaceae</taxon>
        <taxon>Rhodococcus</taxon>
    </lineage>
</organism>
<evidence type="ECO:0000313" key="2">
    <source>
        <dbReference type="Proteomes" id="UP000053060"/>
    </source>
</evidence>
<comment type="caution">
    <text evidence="1">The sequence shown here is derived from an EMBL/GenBank/DDBJ whole genome shotgun (WGS) entry which is preliminary data.</text>
</comment>
<protein>
    <submittedName>
        <fullName evidence="1">Uncharacterized protein</fullName>
    </submittedName>
</protein>
<dbReference type="Proteomes" id="UP000053060">
    <property type="component" value="Unassembled WGS sequence"/>
</dbReference>
<dbReference type="PATRIC" id="fig|1441730.3.peg.5465"/>
<evidence type="ECO:0000313" key="1">
    <source>
        <dbReference type="EMBL" id="KSZ55983.1"/>
    </source>
</evidence>